<evidence type="ECO:0000256" key="1">
    <source>
        <dbReference type="SAM" id="MobiDB-lite"/>
    </source>
</evidence>
<name>D0LY88_HALO1</name>
<evidence type="ECO:0008006" key="5">
    <source>
        <dbReference type="Google" id="ProtNLM"/>
    </source>
</evidence>
<sequence>MRKWGWGLSGLLALTAFALAACSSASHSGSTGPGGDGAQVESEEAAREREARAAAMAELRRRQEAACEGAAGALFTCAVADAEANMSAEEFAALEVDTLESAYRADFIDSCTANQMSLRQVKVYEQCLGDTACEVFIACLDEAKPRPESDAPAAPNAQ</sequence>
<protein>
    <recommendedName>
        <fullName evidence="5">Lipoprotein</fullName>
    </recommendedName>
</protein>
<keyword evidence="2" id="KW-0732">Signal</keyword>
<evidence type="ECO:0000313" key="4">
    <source>
        <dbReference type="Proteomes" id="UP000001880"/>
    </source>
</evidence>
<reference evidence="3 4" key="1">
    <citation type="journal article" date="2010" name="Stand. Genomic Sci.">
        <title>Complete genome sequence of Haliangium ochraceum type strain (SMP-2).</title>
        <authorList>
            <consortium name="US DOE Joint Genome Institute (JGI-PGF)"/>
            <person name="Ivanova N."/>
            <person name="Daum C."/>
            <person name="Lang E."/>
            <person name="Abt B."/>
            <person name="Kopitz M."/>
            <person name="Saunders E."/>
            <person name="Lapidus A."/>
            <person name="Lucas S."/>
            <person name="Glavina Del Rio T."/>
            <person name="Nolan M."/>
            <person name="Tice H."/>
            <person name="Copeland A."/>
            <person name="Cheng J.F."/>
            <person name="Chen F."/>
            <person name="Bruce D."/>
            <person name="Goodwin L."/>
            <person name="Pitluck S."/>
            <person name="Mavromatis K."/>
            <person name="Pati A."/>
            <person name="Mikhailova N."/>
            <person name="Chen A."/>
            <person name="Palaniappan K."/>
            <person name="Land M."/>
            <person name="Hauser L."/>
            <person name="Chang Y.J."/>
            <person name="Jeffries C.D."/>
            <person name="Detter J.C."/>
            <person name="Brettin T."/>
            <person name="Rohde M."/>
            <person name="Goker M."/>
            <person name="Bristow J."/>
            <person name="Markowitz V."/>
            <person name="Eisen J.A."/>
            <person name="Hugenholtz P."/>
            <person name="Kyrpides N.C."/>
            <person name="Klenk H.P."/>
        </authorList>
    </citation>
    <scope>NUCLEOTIDE SEQUENCE [LARGE SCALE GENOMIC DNA]</scope>
    <source>
        <strain evidence="4">DSM 14365 / CIP 107738 / JCM 11303 / AJ 13395 / SMP-2</strain>
    </source>
</reference>
<dbReference type="PROSITE" id="PS51257">
    <property type="entry name" value="PROKAR_LIPOPROTEIN"/>
    <property type="match status" value="1"/>
</dbReference>
<dbReference type="EMBL" id="CP001804">
    <property type="protein sequence ID" value="ACY16238.1"/>
    <property type="molecule type" value="Genomic_DNA"/>
</dbReference>
<keyword evidence="4" id="KW-1185">Reference proteome</keyword>
<gene>
    <name evidence="3" type="ordered locus">Hoch_3738</name>
</gene>
<evidence type="ECO:0000256" key="2">
    <source>
        <dbReference type="SAM" id="SignalP"/>
    </source>
</evidence>
<dbReference type="AlphaFoldDB" id="D0LY88"/>
<feature type="signal peptide" evidence="2">
    <location>
        <begin position="1"/>
        <end position="20"/>
    </location>
</feature>
<dbReference type="KEGG" id="hoh:Hoch_3738"/>
<dbReference type="HOGENOM" id="CLU_1666972_0_0_7"/>
<feature type="region of interest" description="Disordered" evidence="1">
    <location>
        <begin position="27"/>
        <end position="46"/>
    </location>
</feature>
<dbReference type="Proteomes" id="UP000001880">
    <property type="component" value="Chromosome"/>
</dbReference>
<dbReference type="RefSeq" id="WP_012828837.1">
    <property type="nucleotide sequence ID" value="NC_013440.1"/>
</dbReference>
<evidence type="ECO:0000313" key="3">
    <source>
        <dbReference type="EMBL" id="ACY16238.1"/>
    </source>
</evidence>
<dbReference type="STRING" id="502025.Hoch_3738"/>
<feature type="chain" id="PRO_5003011026" description="Lipoprotein" evidence="2">
    <location>
        <begin position="21"/>
        <end position="158"/>
    </location>
</feature>
<accession>D0LY88</accession>
<proteinExistence type="predicted"/>
<organism evidence="3 4">
    <name type="scientific">Haliangium ochraceum (strain DSM 14365 / JCM 11303 / SMP-2)</name>
    <dbReference type="NCBI Taxonomy" id="502025"/>
    <lineage>
        <taxon>Bacteria</taxon>
        <taxon>Pseudomonadati</taxon>
        <taxon>Myxococcota</taxon>
        <taxon>Polyangia</taxon>
        <taxon>Haliangiales</taxon>
        <taxon>Kofleriaceae</taxon>
        <taxon>Haliangium</taxon>
    </lineage>
</organism>